<evidence type="ECO:0000256" key="2">
    <source>
        <dbReference type="ARBA" id="ARBA00022801"/>
    </source>
</evidence>
<dbReference type="RefSeq" id="WP_148967107.1">
    <property type="nucleotide sequence ID" value="NZ_VTEU01000015.1"/>
</dbReference>
<comment type="cofactor">
    <cofactor evidence="1">
        <name>Mg(2+)</name>
        <dbReference type="ChEBI" id="CHEBI:18420"/>
    </cofactor>
</comment>
<dbReference type="Pfam" id="PF00293">
    <property type="entry name" value="NUDIX"/>
    <property type="match status" value="1"/>
</dbReference>
<comment type="similarity">
    <text evidence="3">Belongs to the Nudix hydrolase family.</text>
</comment>
<protein>
    <submittedName>
        <fullName evidence="5">NUDIX domain-containing protein</fullName>
    </submittedName>
</protein>
<dbReference type="Proteomes" id="UP000323393">
    <property type="component" value="Unassembled WGS sequence"/>
</dbReference>
<keyword evidence="2 3" id="KW-0378">Hydrolase</keyword>
<evidence type="ECO:0000313" key="6">
    <source>
        <dbReference type="Proteomes" id="UP000323393"/>
    </source>
</evidence>
<dbReference type="SUPFAM" id="SSF55811">
    <property type="entry name" value="Nudix"/>
    <property type="match status" value="1"/>
</dbReference>
<evidence type="ECO:0000256" key="1">
    <source>
        <dbReference type="ARBA" id="ARBA00001946"/>
    </source>
</evidence>
<dbReference type="InterPro" id="IPR020084">
    <property type="entry name" value="NUDIX_hydrolase_CS"/>
</dbReference>
<sequence length="155" mass="17757">MDYIKHLRSMVGNEKVIMVVAGAFVFDAGERLLLQQRTDNGQWGLPGGFMELGENISDTARREVYEETGLQLEQLELFGIYSGPEHDKTFENGDQVSLVLIIFTCKQYKGNLVKSNDESLKNEFFHLHSLPENIFTEHRVLIDDLLTKQNRPIVK</sequence>
<dbReference type="PROSITE" id="PS51462">
    <property type="entry name" value="NUDIX"/>
    <property type="match status" value="1"/>
</dbReference>
<dbReference type="CDD" id="cd04677">
    <property type="entry name" value="NUDIX_Hydrolase"/>
    <property type="match status" value="1"/>
</dbReference>
<dbReference type="PANTHER" id="PTHR43046">
    <property type="entry name" value="GDP-MANNOSE MANNOSYL HYDROLASE"/>
    <property type="match status" value="1"/>
</dbReference>
<gene>
    <name evidence="5" type="ORF">FZC74_20215</name>
</gene>
<dbReference type="GO" id="GO:0016787">
    <property type="term" value="F:hydrolase activity"/>
    <property type="evidence" value="ECO:0007669"/>
    <property type="project" value="UniProtKB-KW"/>
</dbReference>
<dbReference type="InterPro" id="IPR020476">
    <property type="entry name" value="Nudix_hydrolase"/>
</dbReference>
<dbReference type="InterPro" id="IPR000086">
    <property type="entry name" value="NUDIX_hydrolase_dom"/>
</dbReference>
<comment type="caution">
    <text evidence="5">The sequence shown here is derived from an EMBL/GenBank/DDBJ whole genome shotgun (WGS) entry which is preliminary data.</text>
</comment>
<name>A0AA94WMF2_9BACI</name>
<dbReference type="PRINTS" id="PR00502">
    <property type="entry name" value="NUDIXFAMILY"/>
</dbReference>
<reference evidence="5 6" key="1">
    <citation type="submission" date="2019-08" db="EMBL/GenBank/DDBJ databases">
        <title>Bacillus genomes from the desert of Cuatro Cienegas, Coahuila.</title>
        <authorList>
            <person name="Olmedo-Alvarez G."/>
        </authorList>
    </citation>
    <scope>NUCLEOTIDE SEQUENCE [LARGE SCALE GENOMIC DNA]</scope>
    <source>
        <strain evidence="5 6">CH88_3T</strain>
    </source>
</reference>
<proteinExistence type="inferred from homology"/>
<dbReference type="EMBL" id="VTEU01000015">
    <property type="protein sequence ID" value="TYS54435.1"/>
    <property type="molecule type" value="Genomic_DNA"/>
</dbReference>
<evidence type="ECO:0000259" key="4">
    <source>
        <dbReference type="PROSITE" id="PS51462"/>
    </source>
</evidence>
<dbReference type="AlphaFoldDB" id="A0AA94WMF2"/>
<feature type="domain" description="Nudix hydrolase" evidence="4">
    <location>
        <begin position="16"/>
        <end position="148"/>
    </location>
</feature>
<dbReference type="Gene3D" id="3.90.79.10">
    <property type="entry name" value="Nucleoside Triphosphate Pyrophosphohydrolase"/>
    <property type="match status" value="1"/>
</dbReference>
<evidence type="ECO:0000256" key="3">
    <source>
        <dbReference type="RuleBase" id="RU003476"/>
    </source>
</evidence>
<organism evidence="5 6">
    <name type="scientific">Sutcliffiella horikoshii</name>
    <dbReference type="NCBI Taxonomy" id="79883"/>
    <lineage>
        <taxon>Bacteria</taxon>
        <taxon>Bacillati</taxon>
        <taxon>Bacillota</taxon>
        <taxon>Bacilli</taxon>
        <taxon>Bacillales</taxon>
        <taxon>Bacillaceae</taxon>
        <taxon>Sutcliffiella</taxon>
    </lineage>
</organism>
<dbReference type="InterPro" id="IPR015797">
    <property type="entry name" value="NUDIX_hydrolase-like_dom_sf"/>
</dbReference>
<dbReference type="PROSITE" id="PS00893">
    <property type="entry name" value="NUDIX_BOX"/>
    <property type="match status" value="1"/>
</dbReference>
<accession>A0AA94WMF2</accession>
<evidence type="ECO:0000313" key="5">
    <source>
        <dbReference type="EMBL" id="TYS54435.1"/>
    </source>
</evidence>
<dbReference type="PANTHER" id="PTHR43046:SF2">
    <property type="entry name" value="8-OXO-DGTP DIPHOSPHATASE-RELATED"/>
    <property type="match status" value="1"/>
</dbReference>